<dbReference type="EMBL" id="GGEC01056887">
    <property type="protein sequence ID" value="MBX37371.1"/>
    <property type="molecule type" value="Transcribed_RNA"/>
</dbReference>
<reference evidence="1" key="1">
    <citation type="submission" date="2018-02" db="EMBL/GenBank/DDBJ databases">
        <title>Rhizophora mucronata_Transcriptome.</title>
        <authorList>
            <person name="Meera S.P."/>
            <person name="Sreeshan A."/>
            <person name="Augustine A."/>
        </authorList>
    </citation>
    <scope>NUCLEOTIDE SEQUENCE</scope>
    <source>
        <tissue evidence="1">Leaf</tissue>
    </source>
</reference>
<proteinExistence type="predicted"/>
<accession>A0A2P2N4D4</accession>
<sequence>MKVILLGRSGHGCLH</sequence>
<evidence type="ECO:0000313" key="1">
    <source>
        <dbReference type="EMBL" id="MBX37371.1"/>
    </source>
</evidence>
<organism evidence="1">
    <name type="scientific">Rhizophora mucronata</name>
    <name type="common">Asiatic mangrove</name>
    <dbReference type="NCBI Taxonomy" id="61149"/>
    <lineage>
        <taxon>Eukaryota</taxon>
        <taxon>Viridiplantae</taxon>
        <taxon>Streptophyta</taxon>
        <taxon>Embryophyta</taxon>
        <taxon>Tracheophyta</taxon>
        <taxon>Spermatophyta</taxon>
        <taxon>Magnoliopsida</taxon>
        <taxon>eudicotyledons</taxon>
        <taxon>Gunneridae</taxon>
        <taxon>Pentapetalae</taxon>
        <taxon>rosids</taxon>
        <taxon>fabids</taxon>
        <taxon>Malpighiales</taxon>
        <taxon>Rhizophoraceae</taxon>
        <taxon>Rhizophora</taxon>
    </lineage>
</organism>
<protein>
    <submittedName>
        <fullName evidence="1">Uncharacterized protein</fullName>
    </submittedName>
</protein>
<name>A0A2P2N4D4_RHIMU</name>